<dbReference type="Proteomes" id="UP000072660">
    <property type="component" value="Unassembled WGS sequence"/>
</dbReference>
<sequence>MLQAHILSDGPLQVNEFNYHNACLLRDAEPWGQGFAEPLFDGADQLTCDYERIAYRLMPDEWRGNQAVQLMIEYRCAA</sequence>
<evidence type="ECO:0000313" key="2">
    <source>
        <dbReference type="Proteomes" id="UP000072660"/>
    </source>
</evidence>
<dbReference type="AlphaFoldDB" id="A0A139SXS3"/>
<comment type="caution">
    <text evidence="1">The sequence shown here is derived from an EMBL/GenBank/DDBJ whole genome shotgun (WGS) entry which is preliminary data.</text>
</comment>
<keyword evidence="2" id="KW-1185">Reference proteome</keyword>
<dbReference type="EMBL" id="LSZO01000018">
    <property type="protein sequence ID" value="KXU39250.1"/>
    <property type="molecule type" value="Genomic_DNA"/>
</dbReference>
<accession>A0A139SXS3</accession>
<protein>
    <submittedName>
        <fullName evidence="1">Uncharacterized protein</fullName>
    </submittedName>
</protein>
<evidence type="ECO:0000313" key="1">
    <source>
        <dbReference type="EMBL" id="KXU39250.1"/>
    </source>
</evidence>
<proteinExistence type="predicted"/>
<organism evidence="1 2">
    <name type="scientific">Ventosimonas gracilis</name>
    <dbReference type="NCBI Taxonomy" id="1680762"/>
    <lineage>
        <taxon>Bacteria</taxon>
        <taxon>Pseudomonadati</taxon>
        <taxon>Pseudomonadota</taxon>
        <taxon>Gammaproteobacteria</taxon>
        <taxon>Pseudomonadales</taxon>
        <taxon>Ventosimonadaceae</taxon>
        <taxon>Ventosimonas</taxon>
    </lineage>
</organism>
<name>A0A139SXS3_9GAMM</name>
<gene>
    <name evidence="1" type="ORF">AXE65_09235</name>
</gene>
<reference evidence="1 2" key="1">
    <citation type="submission" date="2016-02" db="EMBL/GenBank/DDBJ databases">
        <authorList>
            <person name="Wen L."/>
            <person name="He K."/>
            <person name="Yang H."/>
        </authorList>
    </citation>
    <scope>NUCLEOTIDE SEQUENCE [LARGE SCALE GENOMIC DNA]</scope>
    <source>
        <strain evidence="1 2">CV58</strain>
    </source>
</reference>